<dbReference type="EMBL" id="KZ825987">
    <property type="protein sequence ID" value="PYH90332.1"/>
    <property type="molecule type" value="Genomic_DNA"/>
</dbReference>
<feature type="region of interest" description="Disordered" evidence="6">
    <location>
        <begin position="1"/>
        <end position="24"/>
    </location>
</feature>
<accession>A0A319EHA6</accession>
<gene>
    <name evidence="8" type="ORF">BO71DRAFT_433961</name>
</gene>
<name>A0A319EHA6_9EURO</name>
<proteinExistence type="predicted"/>
<keyword evidence="4" id="KW-0804">Transcription</keyword>
<dbReference type="GO" id="GO:0008270">
    <property type="term" value="F:zinc ion binding"/>
    <property type="evidence" value="ECO:0007669"/>
    <property type="project" value="InterPro"/>
</dbReference>
<dbReference type="CDD" id="cd00067">
    <property type="entry name" value="GAL4"/>
    <property type="match status" value="1"/>
</dbReference>
<dbReference type="InterPro" id="IPR036864">
    <property type="entry name" value="Zn2-C6_fun-type_DNA-bd_sf"/>
</dbReference>
<dbReference type="Gene3D" id="4.10.240.10">
    <property type="entry name" value="Zn(2)-C6 fungal-type DNA-binding domain"/>
    <property type="match status" value="1"/>
</dbReference>
<dbReference type="AlphaFoldDB" id="A0A319EHA6"/>
<dbReference type="InterPro" id="IPR001138">
    <property type="entry name" value="Zn2Cys6_DnaBD"/>
</dbReference>
<dbReference type="PANTHER" id="PTHR47256">
    <property type="entry name" value="ZN(II)2CYS6 TRANSCRIPTION FACTOR (EUROFUNG)-RELATED"/>
    <property type="match status" value="1"/>
</dbReference>
<dbReference type="GO" id="GO:0006351">
    <property type="term" value="P:DNA-templated transcription"/>
    <property type="evidence" value="ECO:0007669"/>
    <property type="project" value="InterPro"/>
</dbReference>
<dbReference type="GO" id="GO:0009893">
    <property type="term" value="P:positive regulation of metabolic process"/>
    <property type="evidence" value="ECO:0007669"/>
    <property type="project" value="UniProtKB-ARBA"/>
</dbReference>
<dbReference type="CDD" id="cd12148">
    <property type="entry name" value="fungal_TF_MHR"/>
    <property type="match status" value="1"/>
</dbReference>
<dbReference type="PANTHER" id="PTHR47256:SF1">
    <property type="entry name" value="ZN(II)2CYS6 TRANSCRIPTION FACTOR (EUROFUNG)"/>
    <property type="match status" value="1"/>
</dbReference>
<evidence type="ECO:0000256" key="5">
    <source>
        <dbReference type="ARBA" id="ARBA00023242"/>
    </source>
</evidence>
<feature type="domain" description="Zn(2)-C6 fungal-type" evidence="7">
    <location>
        <begin position="24"/>
        <end position="76"/>
    </location>
</feature>
<dbReference type="SUPFAM" id="SSF57701">
    <property type="entry name" value="Zn2/Cys6 DNA-binding domain"/>
    <property type="match status" value="1"/>
</dbReference>
<evidence type="ECO:0000256" key="1">
    <source>
        <dbReference type="ARBA" id="ARBA00022723"/>
    </source>
</evidence>
<evidence type="ECO:0000256" key="2">
    <source>
        <dbReference type="ARBA" id="ARBA00023015"/>
    </source>
</evidence>
<sequence>MTSRPPPPPRSAPPTGTPIRPRDKKASVACAECRKRKAKASLTTSPILCNGGVPCERCRQHKITCILDEEADGRRKGALERRIDALENDRGLLQRLVGSIHQDNPRDLHRILDFIRTNASLDEVRHFLADSPQEADWDQIQLFDHPLYQVPAQPWTDLTHDSDYVSRLISLYFTWIHPVQGWIDRDLFIRDMQSGNPDATFCSPLLVNALLAIACCYLNLPDPILVQGAPPGRLRFFSEAKRLLDEEEGKLSLTSFQGRCAVYLSTCVLCKHMLGWQYLVDIGECARELMVKRNTLIMRAAERAEELSQALETALIGSFSLRPVAIPNLHQPSMMQKPARNSPPQAYQSGDDWCSYPIKGAVVASHANIVSDAFFNLQLILWDISDTAFGSNQEYVNSPREVADVHCHRLEQWASRIPECMTFRATPTPAALDLQMRYESAMISVSGGISVSQNTNKPGLIPSGADQVRLSSARSIGSLLGEFASRWPVMYMPLNYVQYASMALSVLLYDLDNTESKQLFASTFAVVHTLARRLPMAQEVLQQIREKAGQAQIPLPEEVLSPGAKSSPGP</sequence>
<keyword evidence="2" id="KW-0805">Transcription regulation</keyword>
<dbReference type="STRING" id="1448320.A0A319EHA6"/>
<keyword evidence="9" id="KW-1185">Reference proteome</keyword>
<evidence type="ECO:0000259" key="7">
    <source>
        <dbReference type="SMART" id="SM00066"/>
    </source>
</evidence>
<evidence type="ECO:0000313" key="8">
    <source>
        <dbReference type="EMBL" id="PYH90332.1"/>
    </source>
</evidence>
<evidence type="ECO:0000256" key="6">
    <source>
        <dbReference type="SAM" id="MobiDB-lite"/>
    </source>
</evidence>
<reference evidence="8 9" key="1">
    <citation type="submission" date="2018-02" db="EMBL/GenBank/DDBJ databases">
        <title>The genomes of Aspergillus section Nigri reveals drivers in fungal speciation.</title>
        <authorList>
            <consortium name="DOE Joint Genome Institute"/>
            <person name="Vesth T.C."/>
            <person name="Nybo J."/>
            <person name="Theobald S."/>
            <person name="Brandl J."/>
            <person name="Frisvad J.C."/>
            <person name="Nielsen K.F."/>
            <person name="Lyhne E.K."/>
            <person name="Kogle M.E."/>
            <person name="Kuo A."/>
            <person name="Riley R."/>
            <person name="Clum A."/>
            <person name="Nolan M."/>
            <person name="Lipzen A."/>
            <person name="Salamov A."/>
            <person name="Henrissat B."/>
            <person name="Wiebenga A."/>
            <person name="De vries R.P."/>
            <person name="Grigoriev I.V."/>
            <person name="Mortensen U.H."/>
            <person name="Andersen M.R."/>
            <person name="Baker S.E."/>
        </authorList>
    </citation>
    <scope>NUCLEOTIDE SEQUENCE [LARGE SCALE GENOMIC DNA]</scope>
    <source>
        <strain evidence="8 9">CBS 707.79</strain>
    </source>
</reference>
<dbReference type="GO" id="GO:0003677">
    <property type="term" value="F:DNA binding"/>
    <property type="evidence" value="ECO:0007669"/>
    <property type="project" value="UniProtKB-KW"/>
</dbReference>
<keyword evidence="1" id="KW-0479">Metal-binding</keyword>
<dbReference type="SMART" id="SM00066">
    <property type="entry name" value="GAL4"/>
    <property type="match status" value="1"/>
</dbReference>
<dbReference type="GO" id="GO:0000981">
    <property type="term" value="F:DNA-binding transcription factor activity, RNA polymerase II-specific"/>
    <property type="evidence" value="ECO:0007669"/>
    <property type="project" value="InterPro"/>
</dbReference>
<dbReference type="Pfam" id="PF04082">
    <property type="entry name" value="Fungal_trans"/>
    <property type="match status" value="1"/>
</dbReference>
<feature type="compositionally biased region" description="Pro residues" evidence="6">
    <location>
        <begin position="1"/>
        <end position="16"/>
    </location>
</feature>
<protein>
    <recommendedName>
        <fullName evidence="7">Zn(2)-C6 fungal-type domain-containing protein</fullName>
    </recommendedName>
</protein>
<organism evidence="8 9">
    <name type="scientific">Aspergillus ellipticus CBS 707.79</name>
    <dbReference type="NCBI Taxonomy" id="1448320"/>
    <lineage>
        <taxon>Eukaryota</taxon>
        <taxon>Fungi</taxon>
        <taxon>Dikarya</taxon>
        <taxon>Ascomycota</taxon>
        <taxon>Pezizomycotina</taxon>
        <taxon>Eurotiomycetes</taxon>
        <taxon>Eurotiomycetidae</taxon>
        <taxon>Eurotiales</taxon>
        <taxon>Aspergillaceae</taxon>
        <taxon>Aspergillus</taxon>
        <taxon>Aspergillus subgen. Circumdati</taxon>
    </lineage>
</organism>
<dbReference type="Proteomes" id="UP000247810">
    <property type="component" value="Unassembled WGS sequence"/>
</dbReference>
<keyword evidence="3" id="KW-0238">DNA-binding</keyword>
<keyword evidence="5" id="KW-0539">Nucleus</keyword>
<dbReference type="InterPro" id="IPR007219">
    <property type="entry name" value="XnlR_reg_dom"/>
</dbReference>
<dbReference type="OrthoDB" id="2593732at2759"/>
<evidence type="ECO:0000256" key="4">
    <source>
        <dbReference type="ARBA" id="ARBA00023163"/>
    </source>
</evidence>
<evidence type="ECO:0000313" key="9">
    <source>
        <dbReference type="Proteomes" id="UP000247810"/>
    </source>
</evidence>
<dbReference type="VEuPathDB" id="FungiDB:BO71DRAFT_433961"/>
<evidence type="ECO:0000256" key="3">
    <source>
        <dbReference type="ARBA" id="ARBA00023125"/>
    </source>
</evidence>
<dbReference type="InterPro" id="IPR053187">
    <property type="entry name" value="Notoamide_regulator"/>
</dbReference>